<dbReference type="Pfam" id="PF08719">
    <property type="entry name" value="NADAR"/>
    <property type="match status" value="1"/>
</dbReference>
<dbReference type="SUPFAM" id="SSF143990">
    <property type="entry name" value="YbiA-like"/>
    <property type="match status" value="1"/>
</dbReference>
<evidence type="ECO:0000256" key="1">
    <source>
        <dbReference type="ARBA" id="ARBA00000022"/>
    </source>
</evidence>
<dbReference type="NCBIfam" id="TIGR02464">
    <property type="entry name" value="ribofla_fusion"/>
    <property type="match status" value="1"/>
</dbReference>
<name>A0ABQ1LHG2_9BURK</name>
<feature type="compositionally biased region" description="Basic residues" evidence="3">
    <location>
        <begin position="156"/>
        <end position="170"/>
    </location>
</feature>
<feature type="region of interest" description="Disordered" evidence="3">
    <location>
        <begin position="153"/>
        <end position="176"/>
    </location>
</feature>
<dbReference type="InterPro" id="IPR012816">
    <property type="entry name" value="NADAR"/>
</dbReference>
<dbReference type="CDD" id="cd15457">
    <property type="entry name" value="NADAR"/>
    <property type="match status" value="1"/>
</dbReference>
<evidence type="ECO:0000313" key="5">
    <source>
        <dbReference type="EMBL" id="GGC24398.1"/>
    </source>
</evidence>
<comment type="catalytic activity">
    <reaction evidence="1">
        <text>5-amino-6-(5-phospho-D-ribosylamino)uracil + H2O = 5,6-diaminouracil + D-ribose 5-phosphate</text>
        <dbReference type="Rhea" id="RHEA:55020"/>
        <dbReference type="ChEBI" id="CHEBI:15377"/>
        <dbReference type="ChEBI" id="CHEBI:46252"/>
        <dbReference type="ChEBI" id="CHEBI:58453"/>
        <dbReference type="ChEBI" id="CHEBI:78346"/>
    </reaction>
</comment>
<dbReference type="InterPro" id="IPR037238">
    <property type="entry name" value="YbiA-like_sf"/>
</dbReference>
<gene>
    <name evidence="5" type="ORF">GCM10011400_08490</name>
</gene>
<dbReference type="Gene3D" id="1.10.357.40">
    <property type="entry name" value="YbiA-like"/>
    <property type="match status" value="1"/>
</dbReference>
<dbReference type="EMBL" id="BMHL01000001">
    <property type="protein sequence ID" value="GGC24398.1"/>
    <property type="molecule type" value="Genomic_DNA"/>
</dbReference>
<evidence type="ECO:0000259" key="4">
    <source>
        <dbReference type="Pfam" id="PF08719"/>
    </source>
</evidence>
<sequence length="176" mass="19958">MQDIEFYRANEKPYGVFSNLYKRAIVFEGIEYATSEHAYQAGKARKDSVREWLMAAPSPSLLAMAAHGLYVWDVHPDWSKTKFARMKQVLHAKFTQHQDLQEILLSTGDARLVETATVDNAVNRLWGQVNGVGKNMLGVLLMEVRSEIRASLVKPSRAKTKPPVSRRKSNREKLTA</sequence>
<evidence type="ECO:0000256" key="2">
    <source>
        <dbReference type="ARBA" id="ARBA00000751"/>
    </source>
</evidence>
<dbReference type="RefSeq" id="WP_115780140.1">
    <property type="nucleotide sequence ID" value="NZ_BMHL01000001.1"/>
</dbReference>
<feature type="domain" description="NADAR" evidence="4">
    <location>
        <begin position="6"/>
        <end position="149"/>
    </location>
</feature>
<evidence type="ECO:0000313" key="6">
    <source>
        <dbReference type="Proteomes" id="UP000602004"/>
    </source>
</evidence>
<proteinExistence type="predicted"/>
<keyword evidence="6" id="KW-1185">Reference proteome</keyword>
<comment type="catalytic activity">
    <reaction evidence="2">
        <text>2,5-diamino-6-hydroxy-4-(5-phosphoribosylamino)-pyrimidine + H2O = 2,5,6-triamino-4-hydroxypyrimidine + D-ribose 5-phosphate</text>
        <dbReference type="Rhea" id="RHEA:23436"/>
        <dbReference type="ChEBI" id="CHEBI:15377"/>
        <dbReference type="ChEBI" id="CHEBI:58614"/>
        <dbReference type="ChEBI" id="CHEBI:78346"/>
        <dbReference type="ChEBI" id="CHEBI:137796"/>
    </reaction>
</comment>
<evidence type="ECO:0000256" key="3">
    <source>
        <dbReference type="SAM" id="MobiDB-lite"/>
    </source>
</evidence>
<accession>A0ABQ1LHG2</accession>
<organism evidence="5 6">
    <name type="scientific">Paraburkholderia caffeinilytica</name>
    <dbReference type="NCBI Taxonomy" id="1761016"/>
    <lineage>
        <taxon>Bacteria</taxon>
        <taxon>Pseudomonadati</taxon>
        <taxon>Pseudomonadota</taxon>
        <taxon>Betaproteobacteria</taxon>
        <taxon>Burkholderiales</taxon>
        <taxon>Burkholderiaceae</taxon>
        <taxon>Paraburkholderia</taxon>
    </lineage>
</organism>
<dbReference type="Proteomes" id="UP000602004">
    <property type="component" value="Unassembled WGS sequence"/>
</dbReference>
<comment type="caution">
    <text evidence="5">The sequence shown here is derived from an EMBL/GenBank/DDBJ whole genome shotgun (WGS) entry which is preliminary data.</text>
</comment>
<protein>
    <recommendedName>
        <fullName evidence="4">NADAR domain-containing protein</fullName>
    </recommendedName>
</protein>
<reference evidence="6" key="1">
    <citation type="journal article" date="2019" name="Int. J. Syst. Evol. Microbiol.">
        <title>The Global Catalogue of Microorganisms (GCM) 10K type strain sequencing project: providing services to taxonomists for standard genome sequencing and annotation.</title>
        <authorList>
            <consortium name="The Broad Institute Genomics Platform"/>
            <consortium name="The Broad Institute Genome Sequencing Center for Infectious Disease"/>
            <person name="Wu L."/>
            <person name="Ma J."/>
        </authorList>
    </citation>
    <scope>NUCLEOTIDE SEQUENCE [LARGE SCALE GENOMIC DNA]</scope>
    <source>
        <strain evidence="6">CGMCC 1.15103</strain>
    </source>
</reference>